<feature type="region of interest" description="Disordered" evidence="1">
    <location>
        <begin position="1"/>
        <end position="75"/>
    </location>
</feature>
<evidence type="ECO:0000256" key="1">
    <source>
        <dbReference type="SAM" id="MobiDB-lite"/>
    </source>
</evidence>
<organism evidence="2 3">
    <name type="scientific">Camelimonas abortus</name>
    <dbReference type="NCBI Taxonomy" id="1017184"/>
    <lineage>
        <taxon>Bacteria</taxon>
        <taxon>Pseudomonadati</taxon>
        <taxon>Pseudomonadota</taxon>
        <taxon>Alphaproteobacteria</taxon>
        <taxon>Hyphomicrobiales</taxon>
        <taxon>Chelatococcaceae</taxon>
        <taxon>Camelimonas</taxon>
    </lineage>
</organism>
<evidence type="ECO:0000313" key="2">
    <source>
        <dbReference type="EMBL" id="MFC3265799.1"/>
    </source>
</evidence>
<dbReference type="Proteomes" id="UP001595536">
    <property type="component" value="Unassembled WGS sequence"/>
</dbReference>
<comment type="caution">
    <text evidence="2">The sequence shown here is derived from an EMBL/GenBank/DDBJ whole genome shotgun (WGS) entry which is preliminary data.</text>
</comment>
<evidence type="ECO:0000313" key="3">
    <source>
        <dbReference type="Proteomes" id="UP001595536"/>
    </source>
</evidence>
<protein>
    <submittedName>
        <fullName evidence="2">Uncharacterized protein</fullName>
    </submittedName>
</protein>
<dbReference type="RefSeq" id="WP_376830493.1">
    <property type="nucleotide sequence ID" value="NZ_JBHLWR010000006.1"/>
</dbReference>
<gene>
    <name evidence="2" type="ORF">ACFOEX_05420</name>
</gene>
<name>A0ABV7LE26_9HYPH</name>
<keyword evidence="3" id="KW-1185">Reference proteome</keyword>
<reference evidence="3" key="1">
    <citation type="journal article" date="2019" name="Int. J. Syst. Evol. Microbiol.">
        <title>The Global Catalogue of Microorganisms (GCM) 10K type strain sequencing project: providing services to taxonomists for standard genome sequencing and annotation.</title>
        <authorList>
            <consortium name="The Broad Institute Genomics Platform"/>
            <consortium name="The Broad Institute Genome Sequencing Center for Infectious Disease"/>
            <person name="Wu L."/>
            <person name="Ma J."/>
        </authorList>
    </citation>
    <scope>NUCLEOTIDE SEQUENCE [LARGE SCALE GENOMIC DNA]</scope>
    <source>
        <strain evidence="3">CCM 7941</strain>
    </source>
</reference>
<accession>A0ABV7LE26</accession>
<proteinExistence type="predicted"/>
<sequence>MTQQPGDVNDDHAQRKAGRRKRAEAARRPARADAQPTMTLRELAAAMSRRDLAPEDDAPPPAGAGPAPEETERADAEVLVMRAGLEDCLCHLVELYGPGMLDAFLTRRVNLSVRPLLASAGQTADPAERERILRQAEAARRLLKEAVEAVRRDPTPPT</sequence>
<dbReference type="EMBL" id="JBHRUV010000022">
    <property type="protein sequence ID" value="MFC3265799.1"/>
    <property type="molecule type" value="Genomic_DNA"/>
</dbReference>